<comment type="caution">
    <text evidence="3">The sequence shown here is derived from an EMBL/GenBank/DDBJ whole genome shotgun (WGS) entry which is preliminary data.</text>
</comment>
<reference evidence="3 5" key="1">
    <citation type="submission" date="2019-07" db="EMBL/GenBank/DDBJ databases">
        <title>Genomes of sea-ice associated Colwellia species.</title>
        <authorList>
            <person name="Bowman J.P."/>
        </authorList>
    </citation>
    <scope>NUCLEOTIDE SEQUENCE [LARGE SCALE GENOMIC DNA]</scope>
    <source>
        <strain evidence="2 4">ACAM 607</strain>
        <strain evidence="3 5">IC036</strain>
    </source>
</reference>
<evidence type="ECO:0000313" key="3">
    <source>
        <dbReference type="EMBL" id="TWX68200.1"/>
    </source>
</evidence>
<dbReference type="Proteomes" id="UP000321525">
    <property type="component" value="Unassembled WGS sequence"/>
</dbReference>
<proteinExistence type="predicted"/>
<keyword evidence="4" id="KW-1185">Reference proteome</keyword>
<dbReference type="EMBL" id="VOLR01000013">
    <property type="protein sequence ID" value="TWX59173.1"/>
    <property type="molecule type" value="Genomic_DNA"/>
</dbReference>
<name>A0A5C6QHR0_9GAMM</name>
<evidence type="ECO:0000313" key="5">
    <source>
        <dbReference type="Proteomes" id="UP000321917"/>
    </source>
</evidence>
<feature type="chain" id="PRO_5022696060" description="Copper resistance protein B" evidence="1">
    <location>
        <begin position="23"/>
        <end position="234"/>
    </location>
</feature>
<dbReference type="Proteomes" id="UP000321917">
    <property type="component" value="Unassembled WGS sequence"/>
</dbReference>
<evidence type="ECO:0000313" key="2">
    <source>
        <dbReference type="EMBL" id="TWX59173.1"/>
    </source>
</evidence>
<evidence type="ECO:0008006" key="6">
    <source>
        <dbReference type="Google" id="ProtNLM"/>
    </source>
</evidence>
<sequence>MKKIFYVLVLLLHSLYSVVVFADGVVVDKVYHPHVLPNEKEVEWRLLSHQTDKSNDLAQRFAYGQSVLDNVMVEFYIVGERDIDGNFGLSAYEIETRWMLTEQGQYWADWGMLFEFEKEHNKDSWEVTSGLLFEKEIGRTSLSINALLIYEWGNDIQNELEMEFRAQYRYRWRPQFQPAIELYSGEDYVGIGPAFMGIQRFDRQKQLKWELGFITGLNGESKDHILRAAIEFEF</sequence>
<dbReference type="EMBL" id="VOLQ01000011">
    <property type="protein sequence ID" value="TWX68200.1"/>
    <property type="molecule type" value="Genomic_DNA"/>
</dbReference>
<protein>
    <recommendedName>
        <fullName evidence="6">Copper resistance protein B</fullName>
    </recommendedName>
</protein>
<organism evidence="3 5">
    <name type="scientific">Colwellia hornerae</name>
    <dbReference type="NCBI Taxonomy" id="89402"/>
    <lineage>
        <taxon>Bacteria</taxon>
        <taxon>Pseudomonadati</taxon>
        <taxon>Pseudomonadota</taxon>
        <taxon>Gammaproteobacteria</taxon>
        <taxon>Alteromonadales</taxon>
        <taxon>Colwelliaceae</taxon>
        <taxon>Colwellia</taxon>
    </lineage>
</organism>
<feature type="signal peptide" evidence="1">
    <location>
        <begin position="1"/>
        <end position="22"/>
    </location>
</feature>
<dbReference type="OrthoDB" id="6696169at2"/>
<dbReference type="RefSeq" id="WP_146799616.1">
    <property type="nucleotide sequence ID" value="NZ_VOLP01000013.1"/>
</dbReference>
<evidence type="ECO:0000256" key="1">
    <source>
        <dbReference type="SAM" id="SignalP"/>
    </source>
</evidence>
<evidence type="ECO:0000313" key="4">
    <source>
        <dbReference type="Proteomes" id="UP000321525"/>
    </source>
</evidence>
<dbReference type="AlphaFoldDB" id="A0A5C6QHR0"/>
<keyword evidence="1" id="KW-0732">Signal</keyword>
<accession>A0A5C6QHR0</accession>
<gene>
    <name evidence="2" type="ORF">ESZ26_10685</name>
    <name evidence="3" type="ORF">ESZ27_07620</name>
</gene>